<evidence type="ECO:0000256" key="3">
    <source>
        <dbReference type="ARBA" id="ARBA00022989"/>
    </source>
</evidence>
<evidence type="ECO:0000313" key="6">
    <source>
        <dbReference type="EMBL" id="OHA82883.1"/>
    </source>
</evidence>
<dbReference type="InterPro" id="IPR006603">
    <property type="entry name" value="PQ-loop_rpt"/>
</dbReference>
<organism evidence="6 7">
    <name type="scientific">Candidatus Yonathbacteria bacterium RIFCSPLOWO2_01_FULL_43_27</name>
    <dbReference type="NCBI Taxonomy" id="1802726"/>
    <lineage>
        <taxon>Bacteria</taxon>
        <taxon>Candidatus Yonathiibacteriota</taxon>
    </lineage>
</organism>
<dbReference type="Proteomes" id="UP000178817">
    <property type="component" value="Unassembled WGS sequence"/>
</dbReference>
<evidence type="ECO:0000256" key="2">
    <source>
        <dbReference type="ARBA" id="ARBA00022692"/>
    </source>
</evidence>
<dbReference type="EMBL" id="MHUV01000003">
    <property type="protein sequence ID" value="OHA82883.1"/>
    <property type="molecule type" value="Genomic_DNA"/>
</dbReference>
<evidence type="ECO:0000256" key="5">
    <source>
        <dbReference type="SAM" id="Phobius"/>
    </source>
</evidence>
<evidence type="ECO:0000256" key="4">
    <source>
        <dbReference type="ARBA" id="ARBA00023136"/>
    </source>
</evidence>
<proteinExistence type="predicted"/>
<keyword evidence="3 5" id="KW-1133">Transmembrane helix</keyword>
<comment type="caution">
    <text evidence="6">The sequence shown here is derived from an EMBL/GenBank/DDBJ whole genome shotgun (WGS) entry which is preliminary data.</text>
</comment>
<comment type="subcellular location">
    <subcellularLocation>
        <location evidence="1">Membrane</location>
        <topology evidence="1">Multi-pass membrane protein</topology>
    </subcellularLocation>
</comment>
<evidence type="ECO:0000256" key="1">
    <source>
        <dbReference type="ARBA" id="ARBA00004141"/>
    </source>
</evidence>
<dbReference type="AlphaFoldDB" id="A0A1G2SCY1"/>
<feature type="transmembrane region" description="Helical" evidence="5">
    <location>
        <begin position="61"/>
        <end position="82"/>
    </location>
</feature>
<feature type="transmembrane region" description="Helical" evidence="5">
    <location>
        <begin position="36"/>
        <end position="55"/>
    </location>
</feature>
<keyword evidence="2 5" id="KW-0812">Transmembrane</keyword>
<name>A0A1G2SCY1_9BACT</name>
<dbReference type="Pfam" id="PF04193">
    <property type="entry name" value="PQ-loop"/>
    <property type="match status" value="1"/>
</dbReference>
<reference evidence="6 7" key="1">
    <citation type="journal article" date="2016" name="Nat. Commun.">
        <title>Thousands of microbial genomes shed light on interconnected biogeochemical processes in an aquifer system.</title>
        <authorList>
            <person name="Anantharaman K."/>
            <person name="Brown C.T."/>
            <person name="Hug L.A."/>
            <person name="Sharon I."/>
            <person name="Castelle C.J."/>
            <person name="Probst A.J."/>
            <person name="Thomas B.C."/>
            <person name="Singh A."/>
            <person name="Wilkins M.J."/>
            <person name="Karaoz U."/>
            <person name="Brodie E.L."/>
            <person name="Williams K.H."/>
            <person name="Hubbard S.S."/>
            <person name="Banfield J.F."/>
        </authorList>
    </citation>
    <scope>NUCLEOTIDE SEQUENCE [LARGE SCALE GENOMIC DNA]</scope>
</reference>
<accession>A0A1G2SCY1</accession>
<gene>
    <name evidence="6" type="ORF">A3B07_03275</name>
</gene>
<feature type="transmembrane region" description="Helical" evidence="5">
    <location>
        <begin position="6"/>
        <end position="24"/>
    </location>
</feature>
<evidence type="ECO:0008006" key="8">
    <source>
        <dbReference type="Google" id="ProtNLM"/>
    </source>
</evidence>
<dbReference type="Gene3D" id="1.20.1280.290">
    <property type="match status" value="1"/>
</dbReference>
<keyword evidence="4 5" id="KW-0472">Membrane</keyword>
<evidence type="ECO:0000313" key="7">
    <source>
        <dbReference type="Proteomes" id="UP000178817"/>
    </source>
</evidence>
<protein>
    <recommendedName>
        <fullName evidence="8">MtN3 and saliva related transmembrane protein</fullName>
    </recommendedName>
</protein>
<sequence>MYIKILVSLMGVLMSIGYYPQAYIIWKNKSSQGISILTYSIFSVGTFVWTIYGFYLRDVPIILSFILGVVGSWLVLGLTLYYKRKKI</sequence>
<dbReference type="SMART" id="SM00679">
    <property type="entry name" value="CTNS"/>
    <property type="match status" value="1"/>
</dbReference>
<dbReference type="GO" id="GO:0016020">
    <property type="term" value="C:membrane"/>
    <property type="evidence" value="ECO:0007669"/>
    <property type="project" value="UniProtKB-SubCell"/>
</dbReference>